<keyword evidence="10" id="KW-1185">Reference proteome</keyword>
<feature type="region of interest" description="Disordered" evidence="7">
    <location>
        <begin position="589"/>
        <end position="614"/>
    </location>
</feature>
<evidence type="ECO:0000256" key="1">
    <source>
        <dbReference type="ARBA" id="ARBA00022723"/>
    </source>
</evidence>
<feature type="region of interest" description="Disordered" evidence="7">
    <location>
        <begin position="267"/>
        <end position="357"/>
    </location>
</feature>
<proteinExistence type="predicted"/>
<feature type="compositionally biased region" description="Acidic residues" evidence="7">
    <location>
        <begin position="715"/>
        <end position="727"/>
    </location>
</feature>
<dbReference type="AlphaFoldDB" id="A0A7N6AGX1"/>
<evidence type="ECO:0000313" key="10">
    <source>
        <dbReference type="Proteomes" id="UP000265040"/>
    </source>
</evidence>
<dbReference type="Pfam" id="PF00096">
    <property type="entry name" value="zf-C2H2"/>
    <property type="match status" value="8"/>
</dbReference>
<reference evidence="9" key="2">
    <citation type="submission" date="2025-08" db="UniProtKB">
        <authorList>
            <consortium name="Ensembl"/>
        </authorList>
    </citation>
    <scope>IDENTIFICATION</scope>
</reference>
<dbReference type="GeneTree" id="ENSGT00940000157208"/>
<dbReference type="PANTHER" id="PTHR24393:SF136">
    <property type="entry name" value="LD28458P-RELATED"/>
    <property type="match status" value="1"/>
</dbReference>
<dbReference type="FunFam" id="3.30.160.60:FF:000112">
    <property type="entry name" value="Mds1 and evi1 complex locus protein"/>
    <property type="match status" value="1"/>
</dbReference>
<evidence type="ECO:0000256" key="7">
    <source>
        <dbReference type="SAM" id="MobiDB-lite"/>
    </source>
</evidence>
<feature type="compositionally biased region" description="Polar residues" evidence="7">
    <location>
        <begin position="695"/>
        <end position="705"/>
    </location>
</feature>
<feature type="domain" description="C2H2-type" evidence="8">
    <location>
        <begin position="499"/>
        <end position="527"/>
    </location>
</feature>
<feature type="domain" description="C2H2-type" evidence="8">
    <location>
        <begin position="174"/>
        <end position="201"/>
    </location>
</feature>
<evidence type="ECO:0000256" key="3">
    <source>
        <dbReference type="ARBA" id="ARBA00022771"/>
    </source>
</evidence>
<dbReference type="GO" id="GO:0000978">
    <property type="term" value="F:RNA polymerase II cis-regulatory region sequence-specific DNA binding"/>
    <property type="evidence" value="ECO:0007669"/>
    <property type="project" value="TreeGrafter"/>
</dbReference>
<feature type="compositionally biased region" description="Basic and acidic residues" evidence="7">
    <location>
        <begin position="345"/>
        <end position="357"/>
    </location>
</feature>
<dbReference type="PROSITE" id="PS50157">
    <property type="entry name" value="ZINC_FINGER_C2H2_2"/>
    <property type="match status" value="8"/>
</dbReference>
<feature type="compositionally biased region" description="Polar residues" evidence="7">
    <location>
        <begin position="553"/>
        <end position="568"/>
    </location>
</feature>
<reference evidence="9" key="3">
    <citation type="submission" date="2025-09" db="UniProtKB">
        <authorList>
            <consortium name="Ensembl"/>
        </authorList>
    </citation>
    <scope>IDENTIFICATION</scope>
</reference>
<organism evidence="9 10">
    <name type="scientific">Anabas testudineus</name>
    <name type="common">Climbing perch</name>
    <name type="synonym">Anthias testudineus</name>
    <dbReference type="NCBI Taxonomy" id="64144"/>
    <lineage>
        <taxon>Eukaryota</taxon>
        <taxon>Metazoa</taxon>
        <taxon>Chordata</taxon>
        <taxon>Craniata</taxon>
        <taxon>Vertebrata</taxon>
        <taxon>Euteleostomi</taxon>
        <taxon>Actinopterygii</taxon>
        <taxon>Neopterygii</taxon>
        <taxon>Teleostei</taxon>
        <taxon>Neoteleostei</taxon>
        <taxon>Acanthomorphata</taxon>
        <taxon>Anabantaria</taxon>
        <taxon>Anabantiformes</taxon>
        <taxon>Anabantoidei</taxon>
        <taxon>Anabantidae</taxon>
        <taxon>Anabas</taxon>
    </lineage>
</organism>
<dbReference type="GO" id="GO:0005634">
    <property type="term" value="C:nucleus"/>
    <property type="evidence" value="ECO:0007669"/>
    <property type="project" value="TreeGrafter"/>
</dbReference>
<keyword evidence="1" id="KW-0479">Metal-binding</keyword>
<dbReference type="Gene3D" id="2.170.270.10">
    <property type="entry name" value="SET domain"/>
    <property type="match status" value="1"/>
</dbReference>
<dbReference type="Pfam" id="PF21549">
    <property type="entry name" value="PRDM2_PR"/>
    <property type="match status" value="1"/>
</dbReference>
<dbReference type="FunFam" id="3.30.160.60:FF:000150">
    <property type="entry name" value="Mds1 and evi1 complex locus protein"/>
    <property type="match status" value="1"/>
</dbReference>
<dbReference type="InterPro" id="IPR046341">
    <property type="entry name" value="SET_dom_sf"/>
</dbReference>
<feature type="compositionally biased region" description="Acidic residues" evidence="7">
    <location>
        <begin position="630"/>
        <end position="643"/>
    </location>
</feature>
<dbReference type="SMART" id="SM00355">
    <property type="entry name" value="ZnF_C2H2"/>
    <property type="match status" value="8"/>
</dbReference>
<dbReference type="Proteomes" id="UP000265040">
    <property type="component" value="Chromosome 13"/>
</dbReference>
<feature type="domain" description="C2H2-type" evidence="8">
    <location>
        <begin position="202"/>
        <end position="230"/>
    </location>
</feature>
<keyword evidence="5" id="KW-0539">Nucleus</keyword>
<dbReference type="GO" id="GO:0001228">
    <property type="term" value="F:DNA-binding transcription activator activity, RNA polymerase II-specific"/>
    <property type="evidence" value="ECO:0007669"/>
    <property type="project" value="TreeGrafter"/>
</dbReference>
<dbReference type="FunFam" id="3.30.160.60:FF:000192">
    <property type="entry name" value="Mds1 and evi1 complex locus protein"/>
    <property type="match status" value="1"/>
</dbReference>
<feature type="region of interest" description="Disordered" evidence="7">
    <location>
        <begin position="630"/>
        <end position="735"/>
    </location>
</feature>
<dbReference type="GO" id="GO:0008270">
    <property type="term" value="F:zinc ion binding"/>
    <property type="evidence" value="ECO:0007669"/>
    <property type="project" value="UniProtKB-KW"/>
</dbReference>
<keyword evidence="4" id="KW-0862">Zinc</keyword>
<sequence>ESKSDLSHSPSLSLRLQILDGSGHVKFCVDASKPNIGSWLKYIQFAPAARQHNLTACQIDDQIFYKVTREIFPGEELLLFMKAEEYSCDTMAPDIHEERQYRCEDCDQHFESRNQLLDHQKQPCGMPPSSFLNPDLRPLLMSHGLHECKECDQVFPDSQSLEAHILTHSEEREYKCDQCPKAFNWKSNLIRHQMSHDSGKHYECENCSKVFTDPSNLQRHIRSQHVGARAHACSECGKTFATSSGLKQHKHIHSSVKPFMSFSPPVYPFPDRDLRPPGLKGEPQSPADDCKRAQGKSSSESPFDLTTKRKEEKSAAFTPSKPEASHSGQDQPLDLSLGTRGRGRNSREEETKKNLGYEEEKGVVEIPKADTSLQHARPTPFFMDPIYSRVEKRRMSDPFETLKDKYMRPAPGFLFHPQMSAIENMAEKLETFGSLKPESGDLLRAVPSMFDFRAPPSALPETLLRKGKERYTCRYCGKIFPRSANLTRHLRTHTGEQPYRCKYCDRSFSISSNLQRHIRNIHNKEKPFKCHLCDRCFGQQTNLDRHLKKHENGNLSGTAMSSPQSELDSGSAILDDKEDSYFNEIRNFIGNTGQNHTSPDPSEEGLNGGPFEEEKPLITSHVSHALEDEEAEQLGADEEEGEEPSSTSGKPEGEELPSNLSDDIIQDEMDFTGPNDLNLNCKTSPRRYKEEEEQSSYSALDQNYHFSDLRKLEESELSDGDGDEDDGSFCSPSLTEAVKQPLFRKSKSQAYAMMLSLAEKDSLHPATHTPATIWHSLARAAAESSAIQSLSHV</sequence>
<evidence type="ECO:0000256" key="6">
    <source>
        <dbReference type="PROSITE-ProRule" id="PRU00042"/>
    </source>
</evidence>
<dbReference type="PANTHER" id="PTHR24393">
    <property type="entry name" value="ZINC FINGER PROTEIN"/>
    <property type="match status" value="1"/>
</dbReference>
<dbReference type="Gene3D" id="3.30.160.60">
    <property type="entry name" value="Classic Zinc Finger"/>
    <property type="match status" value="7"/>
</dbReference>
<dbReference type="SUPFAM" id="SSF57667">
    <property type="entry name" value="beta-beta-alpha zinc fingers"/>
    <property type="match status" value="5"/>
</dbReference>
<evidence type="ECO:0000256" key="4">
    <source>
        <dbReference type="ARBA" id="ARBA00022833"/>
    </source>
</evidence>
<evidence type="ECO:0000259" key="8">
    <source>
        <dbReference type="PROSITE" id="PS50157"/>
    </source>
</evidence>
<gene>
    <name evidence="9" type="primary">MECOM</name>
</gene>
<dbReference type="InterPro" id="IPR001214">
    <property type="entry name" value="SET_dom"/>
</dbReference>
<dbReference type="FunFam" id="3.30.160.60:FF:001912">
    <property type="entry name" value="Hamlet, isoform B"/>
    <property type="match status" value="1"/>
</dbReference>
<accession>A0A7N6AGX1</accession>
<feature type="domain" description="C2H2-type" evidence="8">
    <location>
        <begin position="101"/>
        <end position="128"/>
    </location>
</feature>
<dbReference type="InterPro" id="IPR036236">
    <property type="entry name" value="Znf_C2H2_sf"/>
</dbReference>
<feature type="domain" description="C2H2-type" evidence="8">
    <location>
        <begin position="528"/>
        <end position="555"/>
    </location>
</feature>
<feature type="domain" description="C2H2-type" evidence="8">
    <location>
        <begin position="146"/>
        <end position="173"/>
    </location>
</feature>
<dbReference type="PROSITE" id="PS00028">
    <property type="entry name" value="ZINC_FINGER_C2H2_1"/>
    <property type="match status" value="7"/>
</dbReference>
<name>A0A7N6AGX1_ANATE</name>
<feature type="region of interest" description="Disordered" evidence="7">
    <location>
        <begin position="550"/>
        <end position="571"/>
    </location>
</feature>
<evidence type="ECO:0000256" key="2">
    <source>
        <dbReference type="ARBA" id="ARBA00022737"/>
    </source>
</evidence>
<dbReference type="FunFam" id="3.30.160.60:FF:000929">
    <property type="entry name" value="Uncharacterized protein, isoform B"/>
    <property type="match status" value="1"/>
</dbReference>
<evidence type="ECO:0000256" key="5">
    <source>
        <dbReference type="ARBA" id="ARBA00023242"/>
    </source>
</evidence>
<dbReference type="InterPro" id="IPR013087">
    <property type="entry name" value="Znf_C2H2_type"/>
</dbReference>
<keyword evidence="3 6" id="KW-0863">Zinc-finger</keyword>
<feature type="compositionally biased region" description="Polar residues" evidence="7">
    <location>
        <begin position="589"/>
        <end position="600"/>
    </location>
</feature>
<feature type="domain" description="C2H2-type" evidence="8">
    <location>
        <begin position="231"/>
        <end position="258"/>
    </location>
</feature>
<evidence type="ECO:0000313" key="9">
    <source>
        <dbReference type="Ensembl" id="ENSATEP00000048149.1"/>
    </source>
</evidence>
<dbReference type="Ensembl" id="ENSATET00000061795.2">
    <property type="protein sequence ID" value="ENSATEP00000048149.1"/>
    <property type="gene ID" value="ENSATEG00000003940.3"/>
</dbReference>
<dbReference type="FunFam" id="3.30.160.60:FF:000159">
    <property type="entry name" value="Mds1 and evi1 complex locus protein"/>
    <property type="match status" value="1"/>
</dbReference>
<reference evidence="9" key="1">
    <citation type="submission" date="2021-04" db="EMBL/GenBank/DDBJ databases">
        <authorList>
            <consortium name="Wellcome Sanger Institute Data Sharing"/>
        </authorList>
    </citation>
    <scope>NUCLEOTIDE SEQUENCE [LARGE SCALE GENOMIC DNA]</scope>
</reference>
<protein>
    <recommendedName>
        <fullName evidence="8">C2H2-type domain-containing protein</fullName>
    </recommendedName>
</protein>
<feature type="domain" description="C2H2-type" evidence="8">
    <location>
        <begin position="471"/>
        <end position="498"/>
    </location>
</feature>
<keyword evidence="2" id="KW-0677">Repeat</keyword>